<evidence type="ECO:0000313" key="1">
    <source>
        <dbReference type="EMBL" id="QDF71528.1"/>
    </source>
</evidence>
<gene>
    <name evidence="1" type="ORF">FJK96_16115</name>
</gene>
<dbReference type="EMBL" id="CP041150">
    <property type="protein sequence ID" value="QDF71528.1"/>
    <property type="molecule type" value="Genomic_DNA"/>
</dbReference>
<dbReference type="RefSeq" id="WP_157896089.1">
    <property type="nucleotide sequence ID" value="NZ_CP041150.1"/>
</dbReference>
<proteinExistence type="predicted"/>
<reference evidence="1 2" key="1">
    <citation type="submission" date="2019-06" db="EMBL/GenBank/DDBJ databases">
        <title>Whole geneome sequnce of Mycobacteroides chelonae M77 isolated from bovine milk from Meghalaya, India.</title>
        <authorList>
            <person name="Vise E."/>
            <person name="Das S."/>
            <person name="Garg A."/>
            <person name="Ghatak S."/>
            <person name="Shakuntala I."/>
            <person name="Milton A.A.P."/>
            <person name="Karam A."/>
            <person name="Sanjukta R."/>
            <person name="Puro K."/>
            <person name="Sen A."/>
        </authorList>
    </citation>
    <scope>NUCLEOTIDE SEQUENCE [LARGE SCALE GENOMIC DNA]</scope>
    <source>
        <strain evidence="1 2">M77</strain>
    </source>
</reference>
<dbReference type="Proteomes" id="UP000317728">
    <property type="component" value="Chromosome"/>
</dbReference>
<dbReference type="AlphaFoldDB" id="A0AB73U4E5"/>
<sequence length="87" mass="9764">MLERITADVIGVRKARAFLLDRDQSSHPLIQKLVDDRLLHLIKQGYSSKDEPGKRYDVLQIDYGCYVHLLGTASAPTPLIDASVDDK</sequence>
<organism evidence="1 2">
    <name type="scientific">Mycobacteroides chelonae</name>
    <name type="common">Mycobacterium chelonae</name>
    <dbReference type="NCBI Taxonomy" id="1774"/>
    <lineage>
        <taxon>Bacteria</taxon>
        <taxon>Bacillati</taxon>
        <taxon>Actinomycetota</taxon>
        <taxon>Actinomycetes</taxon>
        <taxon>Mycobacteriales</taxon>
        <taxon>Mycobacteriaceae</taxon>
        <taxon>Mycobacteroides</taxon>
    </lineage>
</organism>
<protein>
    <submittedName>
        <fullName evidence="1">Uncharacterized protein</fullName>
    </submittedName>
</protein>
<accession>A0AB73U4E5</accession>
<evidence type="ECO:0000313" key="2">
    <source>
        <dbReference type="Proteomes" id="UP000317728"/>
    </source>
</evidence>
<name>A0AB73U4E5_MYCCH</name>